<reference evidence="1" key="2">
    <citation type="journal article" date="2022" name="Microb. Genom.">
        <title>A chromosome-scale genome assembly of the tomato pathogen Cladosporium fulvum reveals a compartmentalized genome architecture and the presence of a dispensable chromosome.</title>
        <authorList>
            <person name="Zaccaron A.Z."/>
            <person name="Chen L.H."/>
            <person name="Samaras A."/>
            <person name="Stergiopoulos I."/>
        </authorList>
    </citation>
    <scope>NUCLEOTIDE SEQUENCE</scope>
    <source>
        <strain evidence="1">Race5_Kim</strain>
    </source>
</reference>
<dbReference type="AlphaFoldDB" id="A0A9Q8UQS3"/>
<protein>
    <submittedName>
        <fullName evidence="1">Uncharacterized protein</fullName>
    </submittedName>
</protein>
<accession>A0A9Q8UQS3</accession>
<dbReference type="EMBL" id="CP090168">
    <property type="protein sequence ID" value="UJO19059.1"/>
    <property type="molecule type" value="Genomic_DNA"/>
</dbReference>
<reference evidence="1" key="1">
    <citation type="submission" date="2021-12" db="EMBL/GenBank/DDBJ databases">
        <authorList>
            <person name="Zaccaron A."/>
            <person name="Stergiopoulos I."/>
        </authorList>
    </citation>
    <scope>NUCLEOTIDE SEQUENCE</scope>
    <source>
        <strain evidence="1">Race5_Kim</strain>
    </source>
</reference>
<dbReference type="GeneID" id="71987161"/>
<gene>
    <name evidence="1" type="ORF">CLAFUR5_07283</name>
</gene>
<evidence type="ECO:0000313" key="2">
    <source>
        <dbReference type="Proteomes" id="UP000756132"/>
    </source>
</evidence>
<name>A0A9Q8UQS3_PASFU</name>
<sequence length="136" mass="15802">MTQPRFRGTSLPTFDAETEALLDLIKTAIDEESNFATWREKNVPDEQMETVMRVMCVANAACGREYHSVLRRAYTKELDFRQLMVAPKKIATSMELQDEGRKKTPRERQRDMFTRLVEEIREFREAVAAVKVVPGF</sequence>
<keyword evidence="2" id="KW-1185">Reference proteome</keyword>
<organism evidence="1 2">
    <name type="scientific">Passalora fulva</name>
    <name type="common">Tomato leaf mold</name>
    <name type="synonym">Cladosporium fulvum</name>
    <dbReference type="NCBI Taxonomy" id="5499"/>
    <lineage>
        <taxon>Eukaryota</taxon>
        <taxon>Fungi</taxon>
        <taxon>Dikarya</taxon>
        <taxon>Ascomycota</taxon>
        <taxon>Pezizomycotina</taxon>
        <taxon>Dothideomycetes</taxon>
        <taxon>Dothideomycetidae</taxon>
        <taxon>Mycosphaerellales</taxon>
        <taxon>Mycosphaerellaceae</taxon>
        <taxon>Fulvia</taxon>
    </lineage>
</organism>
<proteinExistence type="predicted"/>
<dbReference type="Proteomes" id="UP000756132">
    <property type="component" value="Chromosome 6"/>
</dbReference>
<dbReference type="RefSeq" id="XP_047763425.1">
    <property type="nucleotide sequence ID" value="XM_047906431.1"/>
</dbReference>
<evidence type="ECO:0000313" key="1">
    <source>
        <dbReference type="EMBL" id="UJO19059.1"/>
    </source>
</evidence>
<dbReference type="KEGG" id="ffu:CLAFUR5_07283"/>